<accession>A0A0F9RC52</accession>
<protein>
    <submittedName>
        <fullName evidence="1">Uncharacterized protein</fullName>
    </submittedName>
</protein>
<organism evidence="1">
    <name type="scientific">marine sediment metagenome</name>
    <dbReference type="NCBI Taxonomy" id="412755"/>
    <lineage>
        <taxon>unclassified sequences</taxon>
        <taxon>metagenomes</taxon>
        <taxon>ecological metagenomes</taxon>
    </lineage>
</organism>
<proteinExistence type="predicted"/>
<reference evidence="1" key="1">
    <citation type="journal article" date="2015" name="Nature">
        <title>Complex archaea that bridge the gap between prokaryotes and eukaryotes.</title>
        <authorList>
            <person name="Spang A."/>
            <person name="Saw J.H."/>
            <person name="Jorgensen S.L."/>
            <person name="Zaremba-Niedzwiedzka K."/>
            <person name="Martijn J."/>
            <person name="Lind A.E."/>
            <person name="van Eijk R."/>
            <person name="Schleper C."/>
            <person name="Guy L."/>
            <person name="Ettema T.J."/>
        </authorList>
    </citation>
    <scope>NUCLEOTIDE SEQUENCE</scope>
</reference>
<comment type="caution">
    <text evidence="1">The sequence shown here is derived from an EMBL/GenBank/DDBJ whole genome shotgun (WGS) entry which is preliminary data.</text>
</comment>
<gene>
    <name evidence="1" type="ORF">LCGC14_0612030</name>
</gene>
<name>A0A0F9RC52_9ZZZZ</name>
<dbReference type="EMBL" id="LAZR01001016">
    <property type="protein sequence ID" value="KKN52514.1"/>
    <property type="molecule type" value="Genomic_DNA"/>
</dbReference>
<evidence type="ECO:0000313" key="1">
    <source>
        <dbReference type="EMBL" id="KKN52514.1"/>
    </source>
</evidence>
<dbReference type="AlphaFoldDB" id="A0A0F9RC52"/>
<sequence length="218" mass="24588">MNNTKDDKILPQEFHFEDTADSVRVKTVVGKDKINQDTLVRHARHFRLGAGTIIKVQVMTKEYDVLLYSADFVIERAVETMKQIIDERGERTANVIDYEIVQDSEWKSYAKVLEPVPVVEEGETERYVPGEAEAKWNPGKKTYEIKIGDEVLATERDKDRACRVKDVFHVPGRDLVVPGTCGAVAFLATQMAAAYTNIGASYINARGRLRPFYGLAYG</sequence>